<dbReference type="PANTHER" id="PTHR34391">
    <property type="entry name" value="UPF0658 GOLGI APPARATUS MEMBRANE PROTEIN C1952.10C-RELATED"/>
    <property type="match status" value="1"/>
</dbReference>
<name>A0A4Y7SMH2_COPMI</name>
<dbReference type="GO" id="GO:0005794">
    <property type="term" value="C:Golgi apparatus"/>
    <property type="evidence" value="ECO:0007669"/>
    <property type="project" value="TreeGrafter"/>
</dbReference>
<feature type="transmembrane region" description="Helical" evidence="2">
    <location>
        <begin position="376"/>
        <end position="396"/>
    </location>
</feature>
<sequence length="449" mass="50239">MLRGRKREIAKRLLFKSRAKLVYDRITHTRFTTLYFFVALFSCVVLSSLQSVLLFDNTNAVNILENVVNQADVPPHITMFMDNHIQVCDHIPGHVKDVCSIVIDLSPEAVVASSTSTTVGRPLERRAHDDYDDEDTASFQSKPHSGSTTLNSSIASPYPLSCVYSLSWLEEVLHDSQREDVATLFFEVWLFTLGLVAILNESLPHLGAAIFGHILGGAWSASRIQSTRNLLTIYRKSIVPGPCEGTDLLGSWWELRLVHTIPVVAANGVCILALGFASWKLFGVYHKQTLSRVGASPVIHNVYKLVLFFSVGLQLASFFMLVSTAIWAAKVAQGAFKALSDHHYLYVVTFVIVFVLVGPWLLLGWICVRRECKTRFWIFMPIAAVLVAVSCVMFSLKLYRCIFMSWQFFATLTVTAFVFLVVTTVMGIACYLNYGKGLAHYPYCSSHNM</sequence>
<keyword evidence="2" id="KW-1133">Transmembrane helix</keyword>
<keyword evidence="2" id="KW-0472">Membrane</keyword>
<organism evidence="3 4">
    <name type="scientific">Coprinellus micaceus</name>
    <name type="common">Glistening ink-cap mushroom</name>
    <name type="synonym">Coprinus micaceus</name>
    <dbReference type="NCBI Taxonomy" id="71717"/>
    <lineage>
        <taxon>Eukaryota</taxon>
        <taxon>Fungi</taxon>
        <taxon>Dikarya</taxon>
        <taxon>Basidiomycota</taxon>
        <taxon>Agaricomycotina</taxon>
        <taxon>Agaricomycetes</taxon>
        <taxon>Agaricomycetidae</taxon>
        <taxon>Agaricales</taxon>
        <taxon>Agaricineae</taxon>
        <taxon>Psathyrellaceae</taxon>
        <taxon>Coprinellus</taxon>
    </lineage>
</organism>
<protein>
    <recommendedName>
        <fullName evidence="5">Transmembrane protein</fullName>
    </recommendedName>
</protein>
<evidence type="ECO:0000256" key="1">
    <source>
        <dbReference type="SAM" id="MobiDB-lite"/>
    </source>
</evidence>
<dbReference type="PANTHER" id="PTHR34391:SF2">
    <property type="entry name" value="TRP C-TERMINAL DOMAIN-CONTAINING PROTEIN"/>
    <property type="match status" value="1"/>
</dbReference>
<feature type="transmembrane region" description="Helical" evidence="2">
    <location>
        <begin position="257"/>
        <end position="282"/>
    </location>
</feature>
<comment type="caution">
    <text evidence="3">The sequence shown here is derived from an EMBL/GenBank/DDBJ whole genome shotgun (WGS) entry which is preliminary data.</text>
</comment>
<feature type="transmembrane region" description="Helical" evidence="2">
    <location>
        <begin position="302"/>
        <end position="329"/>
    </location>
</feature>
<evidence type="ECO:0000313" key="3">
    <source>
        <dbReference type="EMBL" id="TEB22449.1"/>
    </source>
</evidence>
<evidence type="ECO:0000256" key="2">
    <source>
        <dbReference type="SAM" id="Phobius"/>
    </source>
</evidence>
<evidence type="ECO:0008006" key="5">
    <source>
        <dbReference type="Google" id="ProtNLM"/>
    </source>
</evidence>
<feature type="transmembrane region" description="Helical" evidence="2">
    <location>
        <begin position="344"/>
        <end position="364"/>
    </location>
</feature>
<feature type="transmembrane region" description="Helical" evidence="2">
    <location>
        <begin position="408"/>
        <end position="432"/>
    </location>
</feature>
<keyword evidence="4" id="KW-1185">Reference proteome</keyword>
<dbReference type="OrthoDB" id="2684482at2759"/>
<dbReference type="EMBL" id="QPFP01000091">
    <property type="protein sequence ID" value="TEB22449.1"/>
    <property type="molecule type" value="Genomic_DNA"/>
</dbReference>
<gene>
    <name evidence="3" type="ORF">FA13DRAFT_1509574</name>
</gene>
<accession>A0A4Y7SMH2</accession>
<proteinExistence type="predicted"/>
<evidence type="ECO:0000313" key="4">
    <source>
        <dbReference type="Proteomes" id="UP000298030"/>
    </source>
</evidence>
<feature type="region of interest" description="Disordered" evidence="1">
    <location>
        <begin position="122"/>
        <end position="151"/>
    </location>
</feature>
<dbReference type="AlphaFoldDB" id="A0A4Y7SMH2"/>
<dbReference type="InterPro" id="IPR040410">
    <property type="entry name" value="UPF0658_Golgi"/>
</dbReference>
<feature type="compositionally biased region" description="Polar residues" evidence="1">
    <location>
        <begin position="137"/>
        <end position="151"/>
    </location>
</feature>
<dbReference type="STRING" id="71717.A0A4Y7SMH2"/>
<feature type="transmembrane region" description="Helical" evidence="2">
    <location>
        <begin position="34"/>
        <end position="55"/>
    </location>
</feature>
<reference evidence="3 4" key="1">
    <citation type="journal article" date="2019" name="Nat. Ecol. Evol.">
        <title>Megaphylogeny resolves global patterns of mushroom evolution.</title>
        <authorList>
            <person name="Varga T."/>
            <person name="Krizsan K."/>
            <person name="Foldi C."/>
            <person name="Dima B."/>
            <person name="Sanchez-Garcia M."/>
            <person name="Sanchez-Ramirez S."/>
            <person name="Szollosi G.J."/>
            <person name="Szarkandi J.G."/>
            <person name="Papp V."/>
            <person name="Albert L."/>
            <person name="Andreopoulos W."/>
            <person name="Angelini C."/>
            <person name="Antonin V."/>
            <person name="Barry K.W."/>
            <person name="Bougher N.L."/>
            <person name="Buchanan P."/>
            <person name="Buyck B."/>
            <person name="Bense V."/>
            <person name="Catcheside P."/>
            <person name="Chovatia M."/>
            <person name="Cooper J."/>
            <person name="Damon W."/>
            <person name="Desjardin D."/>
            <person name="Finy P."/>
            <person name="Geml J."/>
            <person name="Haridas S."/>
            <person name="Hughes K."/>
            <person name="Justo A."/>
            <person name="Karasinski D."/>
            <person name="Kautmanova I."/>
            <person name="Kiss B."/>
            <person name="Kocsube S."/>
            <person name="Kotiranta H."/>
            <person name="LaButti K.M."/>
            <person name="Lechner B.E."/>
            <person name="Liimatainen K."/>
            <person name="Lipzen A."/>
            <person name="Lukacs Z."/>
            <person name="Mihaltcheva S."/>
            <person name="Morgado L.N."/>
            <person name="Niskanen T."/>
            <person name="Noordeloos M.E."/>
            <person name="Ohm R.A."/>
            <person name="Ortiz-Santana B."/>
            <person name="Ovrebo C."/>
            <person name="Racz N."/>
            <person name="Riley R."/>
            <person name="Savchenko A."/>
            <person name="Shiryaev A."/>
            <person name="Soop K."/>
            <person name="Spirin V."/>
            <person name="Szebenyi C."/>
            <person name="Tomsovsky M."/>
            <person name="Tulloss R.E."/>
            <person name="Uehling J."/>
            <person name="Grigoriev I.V."/>
            <person name="Vagvolgyi C."/>
            <person name="Papp T."/>
            <person name="Martin F.M."/>
            <person name="Miettinen O."/>
            <person name="Hibbett D.S."/>
            <person name="Nagy L.G."/>
        </authorList>
    </citation>
    <scope>NUCLEOTIDE SEQUENCE [LARGE SCALE GENOMIC DNA]</scope>
    <source>
        <strain evidence="3 4">FP101781</strain>
    </source>
</reference>
<dbReference type="Proteomes" id="UP000298030">
    <property type="component" value="Unassembled WGS sequence"/>
</dbReference>
<keyword evidence="2" id="KW-0812">Transmembrane</keyword>